<dbReference type="PANTHER" id="PTHR33164">
    <property type="entry name" value="TRANSCRIPTIONAL REGULATOR, MARR FAMILY"/>
    <property type="match status" value="1"/>
</dbReference>
<dbReference type="PRINTS" id="PR00598">
    <property type="entry name" value="HTHMARR"/>
</dbReference>
<dbReference type="EMBL" id="DSIY01000337">
    <property type="protein sequence ID" value="HEG92634.1"/>
    <property type="molecule type" value="Genomic_DNA"/>
</dbReference>
<gene>
    <name evidence="5" type="ORF">ENP34_14540</name>
</gene>
<dbReference type="InterPro" id="IPR011991">
    <property type="entry name" value="ArsR-like_HTH"/>
</dbReference>
<comment type="caution">
    <text evidence="5">The sequence shown here is derived from an EMBL/GenBank/DDBJ whole genome shotgun (WGS) entry which is preliminary data.</text>
</comment>
<dbReference type="AlphaFoldDB" id="A0A831X231"/>
<dbReference type="InterPro" id="IPR023187">
    <property type="entry name" value="Tscrpt_reg_MarR-type_CS"/>
</dbReference>
<dbReference type="Gene3D" id="1.10.10.10">
    <property type="entry name" value="Winged helix-like DNA-binding domain superfamily/Winged helix DNA-binding domain"/>
    <property type="match status" value="1"/>
</dbReference>
<keyword evidence="2" id="KW-0238">DNA-binding</keyword>
<dbReference type="GO" id="GO:0006950">
    <property type="term" value="P:response to stress"/>
    <property type="evidence" value="ECO:0007669"/>
    <property type="project" value="TreeGrafter"/>
</dbReference>
<dbReference type="SMART" id="SM00347">
    <property type="entry name" value="HTH_MARR"/>
    <property type="match status" value="1"/>
</dbReference>
<feature type="domain" description="HTH marR-type" evidence="4">
    <location>
        <begin position="26"/>
        <end position="161"/>
    </location>
</feature>
<evidence type="ECO:0000256" key="2">
    <source>
        <dbReference type="ARBA" id="ARBA00023125"/>
    </source>
</evidence>
<reference evidence="5" key="1">
    <citation type="journal article" date="2020" name="mSystems">
        <title>Genome- and Community-Level Interaction Insights into Carbon Utilization and Element Cycling Functions of Hydrothermarchaeota in Hydrothermal Sediment.</title>
        <authorList>
            <person name="Zhou Z."/>
            <person name="Liu Y."/>
            <person name="Xu W."/>
            <person name="Pan J."/>
            <person name="Luo Z.H."/>
            <person name="Li M."/>
        </authorList>
    </citation>
    <scope>NUCLEOTIDE SEQUENCE [LARGE SCALE GENOMIC DNA]</scope>
    <source>
        <strain evidence="5">SpSt-210</strain>
    </source>
</reference>
<evidence type="ECO:0000259" key="4">
    <source>
        <dbReference type="PROSITE" id="PS50995"/>
    </source>
</evidence>
<keyword evidence="3" id="KW-0804">Transcription</keyword>
<dbReference type="PANTHER" id="PTHR33164:SF43">
    <property type="entry name" value="HTH-TYPE TRANSCRIPTIONAL REPRESSOR YETL"/>
    <property type="match status" value="1"/>
</dbReference>
<organism evidence="5">
    <name type="scientific">Thermorudis peleae</name>
    <dbReference type="NCBI Taxonomy" id="1382356"/>
    <lineage>
        <taxon>Bacteria</taxon>
        <taxon>Pseudomonadati</taxon>
        <taxon>Thermomicrobiota</taxon>
        <taxon>Thermomicrobia</taxon>
        <taxon>Thermomicrobia incertae sedis</taxon>
        <taxon>Thermorudis</taxon>
    </lineage>
</organism>
<dbReference type="PROSITE" id="PS50995">
    <property type="entry name" value="HTH_MARR_2"/>
    <property type="match status" value="1"/>
</dbReference>
<dbReference type="GO" id="GO:0003700">
    <property type="term" value="F:DNA-binding transcription factor activity"/>
    <property type="evidence" value="ECO:0007669"/>
    <property type="project" value="InterPro"/>
</dbReference>
<dbReference type="CDD" id="cd00090">
    <property type="entry name" value="HTH_ARSR"/>
    <property type="match status" value="1"/>
</dbReference>
<protein>
    <submittedName>
        <fullName evidence="5">MarR family transcriptional regulator</fullName>
    </submittedName>
</protein>
<evidence type="ECO:0000313" key="5">
    <source>
        <dbReference type="EMBL" id="HEG92634.1"/>
    </source>
</evidence>
<accession>A0A831X231</accession>
<dbReference type="InterPro" id="IPR039422">
    <property type="entry name" value="MarR/SlyA-like"/>
</dbReference>
<dbReference type="GO" id="GO:0003677">
    <property type="term" value="F:DNA binding"/>
    <property type="evidence" value="ECO:0007669"/>
    <property type="project" value="UniProtKB-KW"/>
</dbReference>
<proteinExistence type="predicted"/>
<dbReference type="InterPro" id="IPR036388">
    <property type="entry name" value="WH-like_DNA-bd_sf"/>
</dbReference>
<keyword evidence="1" id="KW-0805">Transcription regulation</keyword>
<sequence>MGRAVAMTIRPDQAMITGHRAEATDPATLAHLVLQLCTSLQLLTVVAHRGGPELPPRQRVTLQLLVASGPARVSDLAQQIGVSNPTMTGILDRLEARGLIVRERDLRDRRVTIVRATASGAALITREAAPFPNLRRALDRLDEPERVEVARSLQLLIGAISTELPGRASTVKEADDRVR</sequence>
<dbReference type="InterPro" id="IPR036390">
    <property type="entry name" value="WH_DNA-bd_sf"/>
</dbReference>
<dbReference type="Pfam" id="PF01047">
    <property type="entry name" value="MarR"/>
    <property type="match status" value="1"/>
</dbReference>
<dbReference type="PROSITE" id="PS01117">
    <property type="entry name" value="HTH_MARR_1"/>
    <property type="match status" value="1"/>
</dbReference>
<evidence type="ECO:0000256" key="3">
    <source>
        <dbReference type="ARBA" id="ARBA00023163"/>
    </source>
</evidence>
<evidence type="ECO:0000256" key="1">
    <source>
        <dbReference type="ARBA" id="ARBA00023015"/>
    </source>
</evidence>
<dbReference type="InterPro" id="IPR000835">
    <property type="entry name" value="HTH_MarR-typ"/>
</dbReference>
<name>A0A831X231_9BACT</name>
<dbReference type="SUPFAM" id="SSF46785">
    <property type="entry name" value="Winged helix' DNA-binding domain"/>
    <property type="match status" value="1"/>
</dbReference>